<dbReference type="InterPro" id="IPR035979">
    <property type="entry name" value="RBD_domain_sf"/>
</dbReference>
<feature type="compositionally biased region" description="Pro residues" evidence="1">
    <location>
        <begin position="124"/>
        <end position="133"/>
    </location>
</feature>
<dbReference type="Pfam" id="PF04059">
    <property type="entry name" value="RRM_2"/>
    <property type="match status" value="1"/>
</dbReference>
<dbReference type="OrthoDB" id="417481at2759"/>
<accession>A0A813GAZ2</accession>
<dbReference type="InterPro" id="IPR012677">
    <property type="entry name" value="Nucleotide-bd_a/b_plait_sf"/>
</dbReference>
<dbReference type="GO" id="GO:0003676">
    <property type="term" value="F:nucleic acid binding"/>
    <property type="evidence" value="ECO:0007669"/>
    <property type="project" value="InterPro"/>
</dbReference>
<dbReference type="Gene3D" id="3.30.70.330">
    <property type="match status" value="1"/>
</dbReference>
<evidence type="ECO:0000259" key="2">
    <source>
        <dbReference type="Pfam" id="PF04059"/>
    </source>
</evidence>
<reference evidence="3" key="1">
    <citation type="submission" date="2021-02" db="EMBL/GenBank/DDBJ databases">
        <authorList>
            <person name="Dougan E. K."/>
            <person name="Rhodes N."/>
            <person name="Thang M."/>
            <person name="Chan C."/>
        </authorList>
    </citation>
    <scope>NUCLEOTIDE SEQUENCE</scope>
</reference>
<gene>
    <name evidence="3" type="ORF">PGLA1383_LOCUS38901</name>
</gene>
<evidence type="ECO:0000313" key="3">
    <source>
        <dbReference type="EMBL" id="CAE8621382.1"/>
    </source>
</evidence>
<feature type="compositionally biased region" description="Low complexity" evidence="1">
    <location>
        <begin position="111"/>
        <end position="122"/>
    </location>
</feature>
<dbReference type="InterPro" id="IPR007201">
    <property type="entry name" value="Mei2-like_Rrm_C"/>
</dbReference>
<comment type="caution">
    <text evidence="3">The sequence shown here is derived from an EMBL/GenBank/DDBJ whole genome shotgun (WGS) entry which is preliminary data.</text>
</comment>
<keyword evidence="4" id="KW-1185">Reference proteome</keyword>
<sequence length="337" mass="37911">MGEVFQEKACWSQEFAQDELDDSYDLLLQEFQSTMRSNMSAIGRLYQQLPEENTRQGLLQQVQQSDYEVQLCGNLLQAELDCRALISQQMLGMDIEDSFGLVRPHQPEKASSSSTGPISGGSCPKPPPPPLPPHLQAQRFQQAAQEKEAAEAPSAAAEGIGGSQKDLYSHPFWTAPCTSRTAPCKLPPTRLAASVLAQAYEPAPFSEDVTTLMIRHIPAHYTQELLLKEWPPVGQWDFFLLPYSMQRKRPTGYAFINFTKPQYAQRFYKKWHCSFLSQPGSSRCLDINAACVQGLGENVAHIRSCLRDKKIYEASLPIIFDGTKRLDIRLFFPDHVL</sequence>
<dbReference type="AlphaFoldDB" id="A0A813GAZ2"/>
<name>A0A813GAZ2_POLGL</name>
<proteinExistence type="predicted"/>
<feature type="domain" description="Mei2-like C-terminal RNA recognition motif" evidence="2">
    <location>
        <begin position="210"/>
        <end position="302"/>
    </location>
</feature>
<feature type="region of interest" description="Disordered" evidence="1">
    <location>
        <begin position="103"/>
        <end position="161"/>
    </location>
</feature>
<organism evidence="3 4">
    <name type="scientific">Polarella glacialis</name>
    <name type="common">Dinoflagellate</name>
    <dbReference type="NCBI Taxonomy" id="89957"/>
    <lineage>
        <taxon>Eukaryota</taxon>
        <taxon>Sar</taxon>
        <taxon>Alveolata</taxon>
        <taxon>Dinophyceae</taxon>
        <taxon>Suessiales</taxon>
        <taxon>Suessiaceae</taxon>
        <taxon>Polarella</taxon>
    </lineage>
</organism>
<dbReference type="EMBL" id="CAJNNV010027729">
    <property type="protein sequence ID" value="CAE8621382.1"/>
    <property type="molecule type" value="Genomic_DNA"/>
</dbReference>
<dbReference type="SUPFAM" id="SSF54928">
    <property type="entry name" value="RNA-binding domain, RBD"/>
    <property type="match status" value="1"/>
</dbReference>
<evidence type="ECO:0000313" key="4">
    <source>
        <dbReference type="Proteomes" id="UP000654075"/>
    </source>
</evidence>
<dbReference type="Proteomes" id="UP000654075">
    <property type="component" value="Unassembled WGS sequence"/>
</dbReference>
<evidence type="ECO:0000256" key="1">
    <source>
        <dbReference type="SAM" id="MobiDB-lite"/>
    </source>
</evidence>
<protein>
    <recommendedName>
        <fullName evidence="2">Mei2-like C-terminal RNA recognition motif domain-containing protein</fullName>
    </recommendedName>
</protein>